<dbReference type="PANTHER" id="PTHR46558:SF15">
    <property type="entry name" value="HELIX-TURN-HELIX DOMAIN PROTEIN"/>
    <property type="match status" value="1"/>
</dbReference>
<feature type="domain" description="HTH cro/C1-type" evidence="3">
    <location>
        <begin position="7"/>
        <end position="61"/>
    </location>
</feature>
<accession>A0ABS2PKP3</accession>
<protein>
    <submittedName>
        <fullName evidence="4">Transcriptional regulator with XRE-family HTH domain</fullName>
    </submittedName>
</protein>
<sequence>MNFSQQIKSLRAKHKITQQEMAEQLGLSRQAISNWENDRNLPDIEMLILISKHYDISLDELILGETDMTNMTKKLIDDTSKSKRVAMNLRILRVAVSLLGLGFICFLIGLFGQPSWENFMADASRISLLGGMITFVVLGVKNILELFNR</sequence>
<dbReference type="SMART" id="SM00530">
    <property type="entry name" value="HTH_XRE"/>
    <property type="match status" value="1"/>
</dbReference>
<proteinExistence type="predicted"/>
<gene>
    <name evidence="4" type="ORF">JOC31_000822</name>
</gene>
<name>A0ABS2PKP3_9STRE</name>
<dbReference type="CDD" id="cd00093">
    <property type="entry name" value="HTH_XRE"/>
    <property type="match status" value="1"/>
</dbReference>
<evidence type="ECO:0000313" key="4">
    <source>
        <dbReference type="EMBL" id="MBM7636003.1"/>
    </source>
</evidence>
<evidence type="ECO:0000259" key="3">
    <source>
        <dbReference type="PROSITE" id="PS50943"/>
    </source>
</evidence>
<organism evidence="4 5">
    <name type="scientific">Streptococcus saliviloxodontae</name>
    <dbReference type="NCBI Taxonomy" id="1349416"/>
    <lineage>
        <taxon>Bacteria</taxon>
        <taxon>Bacillati</taxon>
        <taxon>Bacillota</taxon>
        <taxon>Bacilli</taxon>
        <taxon>Lactobacillales</taxon>
        <taxon>Streptococcaceae</taxon>
        <taxon>Streptococcus</taxon>
    </lineage>
</organism>
<dbReference type="RefSeq" id="WP_205016905.1">
    <property type="nucleotide sequence ID" value="NZ_JAFBEI010000014.1"/>
</dbReference>
<dbReference type="Gene3D" id="1.10.260.40">
    <property type="entry name" value="lambda repressor-like DNA-binding domains"/>
    <property type="match status" value="1"/>
</dbReference>
<dbReference type="PROSITE" id="PS50943">
    <property type="entry name" value="HTH_CROC1"/>
    <property type="match status" value="1"/>
</dbReference>
<keyword evidence="2" id="KW-0812">Transmembrane</keyword>
<comment type="caution">
    <text evidence="4">The sequence shown here is derived from an EMBL/GenBank/DDBJ whole genome shotgun (WGS) entry which is preliminary data.</text>
</comment>
<dbReference type="EMBL" id="JAFBEI010000014">
    <property type="protein sequence ID" value="MBM7636003.1"/>
    <property type="molecule type" value="Genomic_DNA"/>
</dbReference>
<evidence type="ECO:0000313" key="5">
    <source>
        <dbReference type="Proteomes" id="UP000809081"/>
    </source>
</evidence>
<evidence type="ECO:0000256" key="1">
    <source>
        <dbReference type="ARBA" id="ARBA00023125"/>
    </source>
</evidence>
<dbReference type="Pfam" id="PF01381">
    <property type="entry name" value="HTH_3"/>
    <property type="match status" value="1"/>
</dbReference>
<dbReference type="SUPFAM" id="SSF47413">
    <property type="entry name" value="lambda repressor-like DNA-binding domains"/>
    <property type="match status" value="1"/>
</dbReference>
<dbReference type="PANTHER" id="PTHR46558">
    <property type="entry name" value="TRACRIPTIONAL REGULATORY PROTEIN-RELATED-RELATED"/>
    <property type="match status" value="1"/>
</dbReference>
<feature type="transmembrane region" description="Helical" evidence="2">
    <location>
        <begin position="91"/>
        <end position="111"/>
    </location>
</feature>
<keyword evidence="1" id="KW-0238">DNA-binding</keyword>
<keyword evidence="2" id="KW-0472">Membrane</keyword>
<dbReference type="InterPro" id="IPR001387">
    <property type="entry name" value="Cro/C1-type_HTH"/>
</dbReference>
<feature type="transmembrane region" description="Helical" evidence="2">
    <location>
        <begin position="123"/>
        <end position="144"/>
    </location>
</feature>
<reference evidence="4 5" key="1">
    <citation type="submission" date="2021-01" db="EMBL/GenBank/DDBJ databases">
        <title>Genomic Encyclopedia of Type Strains, Phase IV (KMG-IV): sequencing the most valuable type-strain genomes for metagenomic binning, comparative biology and taxonomic classification.</title>
        <authorList>
            <person name="Goeker M."/>
        </authorList>
    </citation>
    <scope>NUCLEOTIDE SEQUENCE [LARGE SCALE GENOMIC DNA]</scope>
    <source>
        <strain evidence="4 5">DSM 27513</strain>
    </source>
</reference>
<dbReference type="InterPro" id="IPR010982">
    <property type="entry name" value="Lambda_DNA-bd_dom_sf"/>
</dbReference>
<keyword evidence="2" id="KW-1133">Transmembrane helix</keyword>
<evidence type="ECO:0000256" key="2">
    <source>
        <dbReference type="SAM" id="Phobius"/>
    </source>
</evidence>
<dbReference type="Proteomes" id="UP000809081">
    <property type="component" value="Unassembled WGS sequence"/>
</dbReference>
<keyword evidence="5" id="KW-1185">Reference proteome</keyword>